<dbReference type="NCBIfam" id="TIGR00250">
    <property type="entry name" value="RNAse_H_YqgF"/>
    <property type="match status" value="1"/>
</dbReference>
<reference evidence="7" key="1">
    <citation type="submission" date="2017-09" db="EMBL/GenBank/DDBJ databases">
        <title>Depth-based differentiation of microbial function through sediment-hosted aquifers and enrichment of novel symbionts in the deep terrestrial subsurface.</title>
        <authorList>
            <person name="Probst A.J."/>
            <person name="Ladd B."/>
            <person name="Jarett J.K."/>
            <person name="Geller-Mcgrath D.E."/>
            <person name="Sieber C.M.K."/>
            <person name="Emerson J.B."/>
            <person name="Anantharaman K."/>
            <person name="Thomas B.C."/>
            <person name="Malmstrom R."/>
            <person name="Stieglmeier M."/>
            <person name="Klingl A."/>
            <person name="Woyke T."/>
            <person name="Ryan C.M."/>
            <person name="Banfield J.F."/>
        </authorList>
    </citation>
    <scope>NUCLEOTIDE SEQUENCE [LARGE SCALE GENOMIC DNA]</scope>
</reference>
<dbReference type="GO" id="GO:0016787">
    <property type="term" value="F:hydrolase activity"/>
    <property type="evidence" value="ECO:0007669"/>
    <property type="project" value="UniProtKB-KW"/>
</dbReference>
<dbReference type="AlphaFoldDB" id="A0A2H0X7I0"/>
<keyword evidence="4" id="KW-0378">Hydrolase</keyword>
<dbReference type="InterPro" id="IPR037027">
    <property type="entry name" value="YqgF/RNaseH-like_dom_sf"/>
</dbReference>
<name>A0A2H0X7I0_UNCKA</name>
<keyword evidence="3" id="KW-0540">Nuclease</keyword>
<evidence type="ECO:0000256" key="1">
    <source>
        <dbReference type="ARBA" id="ARBA00022490"/>
    </source>
</evidence>
<sequence length="136" mass="15274">MVLAVDYGKKRIGLALGTRESSIPLRVWTDVPDKKTLLQRIAHLCKQEEINTVVFGLPRQVGPEPSLLVFEVNELANMLSKHLPGVKTAFVNESFSSQEAGKVMKLSKSRRRKGSQLDSYAAVVLLERYFTEQDQT</sequence>
<dbReference type="Gene3D" id="3.30.420.140">
    <property type="entry name" value="YqgF/RNase H-like domain"/>
    <property type="match status" value="1"/>
</dbReference>
<dbReference type="InterPro" id="IPR005227">
    <property type="entry name" value="YqgF"/>
</dbReference>
<accession>A0A2H0X7I0</accession>
<dbReference type="PANTHER" id="PTHR33317">
    <property type="entry name" value="POLYNUCLEOTIDYL TRANSFERASE, RIBONUCLEASE H-LIKE SUPERFAMILY PROTEIN"/>
    <property type="match status" value="1"/>
</dbReference>
<evidence type="ECO:0000256" key="3">
    <source>
        <dbReference type="ARBA" id="ARBA00022722"/>
    </source>
</evidence>
<dbReference type="InterPro" id="IPR006641">
    <property type="entry name" value="YqgF/RNaseH-like_dom"/>
</dbReference>
<proteinExistence type="predicted"/>
<organism evidence="6 7">
    <name type="scientific">candidate division WWE3 bacterium CG08_land_8_20_14_0_20_43_13</name>
    <dbReference type="NCBI Taxonomy" id="1975087"/>
    <lineage>
        <taxon>Bacteria</taxon>
        <taxon>Katanobacteria</taxon>
    </lineage>
</organism>
<dbReference type="SUPFAM" id="SSF53098">
    <property type="entry name" value="Ribonuclease H-like"/>
    <property type="match status" value="1"/>
</dbReference>
<dbReference type="GO" id="GO:0000967">
    <property type="term" value="P:rRNA 5'-end processing"/>
    <property type="evidence" value="ECO:0007669"/>
    <property type="project" value="TreeGrafter"/>
</dbReference>
<gene>
    <name evidence="6" type="ORF">COT52_02120</name>
</gene>
<keyword evidence="1" id="KW-0963">Cytoplasm</keyword>
<keyword evidence="2" id="KW-0690">Ribosome biogenesis</keyword>
<comment type="caution">
    <text evidence="6">The sequence shown here is derived from an EMBL/GenBank/DDBJ whole genome shotgun (WGS) entry which is preliminary data.</text>
</comment>
<dbReference type="CDD" id="cd16964">
    <property type="entry name" value="YqgF"/>
    <property type="match status" value="1"/>
</dbReference>
<evidence type="ECO:0000256" key="4">
    <source>
        <dbReference type="ARBA" id="ARBA00022801"/>
    </source>
</evidence>
<dbReference type="GO" id="GO:0004518">
    <property type="term" value="F:nuclease activity"/>
    <property type="evidence" value="ECO:0007669"/>
    <property type="project" value="UniProtKB-KW"/>
</dbReference>
<feature type="domain" description="YqgF/RNase H-like" evidence="5">
    <location>
        <begin position="1"/>
        <end position="100"/>
    </location>
</feature>
<dbReference type="EMBL" id="PEYW01000029">
    <property type="protein sequence ID" value="PIS20795.1"/>
    <property type="molecule type" value="Genomic_DNA"/>
</dbReference>
<evidence type="ECO:0000313" key="7">
    <source>
        <dbReference type="Proteomes" id="UP000231414"/>
    </source>
</evidence>
<dbReference type="PANTHER" id="PTHR33317:SF4">
    <property type="entry name" value="POLYNUCLEOTIDYL TRANSFERASE, RIBONUCLEASE H-LIKE SUPERFAMILY PROTEIN"/>
    <property type="match status" value="1"/>
</dbReference>
<evidence type="ECO:0000259" key="5">
    <source>
        <dbReference type="SMART" id="SM00732"/>
    </source>
</evidence>
<dbReference type="SMART" id="SM00732">
    <property type="entry name" value="YqgFc"/>
    <property type="match status" value="1"/>
</dbReference>
<dbReference type="InterPro" id="IPR012337">
    <property type="entry name" value="RNaseH-like_sf"/>
</dbReference>
<evidence type="ECO:0000256" key="2">
    <source>
        <dbReference type="ARBA" id="ARBA00022517"/>
    </source>
</evidence>
<evidence type="ECO:0000313" key="6">
    <source>
        <dbReference type="EMBL" id="PIS20795.1"/>
    </source>
</evidence>
<dbReference type="Proteomes" id="UP000231414">
    <property type="component" value="Unassembled WGS sequence"/>
</dbReference>
<dbReference type="Pfam" id="PF03652">
    <property type="entry name" value="RuvX"/>
    <property type="match status" value="1"/>
</dbReference>
<protein>
    <submittedName>
        <fullName evidence="6">Holliday junction resolvase RuvX</fullName>
    </submittedName>
</protein>